<dbReference type="SMART" id="SM00267">
    <property type="entry name" value="GGDEF"/>
    <property type="match status" value="1"/>
</dbReference>
<dbReference type="Proteomes" id="UP000005496">
    <property type="component" value="Unassembled WGS sequence"/>
</dbReference>
<keyword evidence="6" id="KW-1185">Reference proteome</keyword>
<dbReference type="Pfam" id="PF00990">
    <property type="entry name" value="GGDEF"/>
    <property type="match status" value="1"/>
</dbReference>
<evidence type="ECO:0000259" key="4">
    <source>
        <dbReference type="PROSITE" id="PS50887"/>
    </source>
</evidence>
<dbReference type="SUPFAM" id="SSF55785">
    <property type="entry name" value="PYP-like sensor domain (PAS domain)"/>
    <property type="match status" value="1"/>
</dbReference>
<dbReference type="EC" id="2.7.7.65" evidence="1"/>
<name>D6SK15_9BACT</name>
<dbReference type="SUPFAM" id="SSF55073">
    <property type="entry name" value="Nucleotide cyclase"/>
    <property type="match status" value="1"/>
</dbReference>
<organism evidence="5 6">
    <name type="scientific">Desulfonatronospira thiodismutans ASO3-1</name>
    <dbReference type="NCBI Taxonomy" id="555779"/>
    <lineage>
        <taxon>Bacteria</taxon>
        <taxon>Pseudomonadati</taxon>
        <taxon>Thermodesulfobacteriota</taxon>
        <taxon>Desulfovibrionia</taxon>
        <taxon>Desulfovibrionales</taxon>
        <taxon>Desulfonatronovibrionaceae</taxon>
        <taxon>Desulfonatronospira</taxon>
    </lineage>
</organism>
<comment type="caution">
    <text evidence="5">The sequence shown here is derived from an EMBL/GenBank/DDBJ whole genome shotgun (WGS) entry which is preliminary data.</text>
</comment>
<accession>D6SK15</accession>
<dbReference type="PANTHER" id="PTHR45138:SF9">
    <property type="entry name" value="DIGUANYLATE CYCLASE DGCM-RELATED"/>
    <property type="match status" value="1"/>
</dbReference>
<evidence type="ECO:0000256" key="3">
    <source>
        <dbReference type="SAM" id="Coils"/>
    </source>
</evidence>
<dbReference type="NCBIfam" id="TIGR00254">
    <property type="entry name" value="GGDEF"/>
    <property type="match status" value="1"/>
</dbReference>
<dbReference type="RefSeq" id="WP_008869340.1">
    <property type="nucleotide sequence ID" value="NZ_ACJN02000001.1"/>
</dbReference>
<keyword evidence="3" id="KW-0175">Coiled coil</keyword>
<proteinExistence type="predicted"/>
<reference evidence="5" key="1">
    <citation type="submission" date="2010-05" db="EMBL/GenBank/DDBJ databases">
        <title>The draft genome of Desulfonatronospira thiodismutans ASO3-1.</title>
        <authorList>
            <consortium name="US DOE Joint Genome Institute (JGI-PGF)"/>
            <person name="Lucas S."/>
            <person name="Copeland A."/>
            <person name="Lapidus A."/>
            <person name="Cheng J.-F."/>
            <person name="Bruce D."/>
            <person name="Goodwin L."/>
            <person name="Pitluck S."/>
            <person name="Chertkov O."/>
            <person name="Brettin T."/>
            <person name="Detter J.C."/>
            <person name="Han C."/>
            <person name="Land M.L."/>
            <person name="Hauser L."/>
            <person name="Kyrpides N."/>
            <person name="Mikhailova N."/>
            <person name="Muyzer G."/>
            <person name="Woyke T."/>
        </authorList>
    </citation>
    <scope>NUCLEOTIDE SEQUENCE [LARGE SCALE GENOMIC DNA]</scope>
    <source>
        <strain evidence="5">ASO3-1</strain>
    </source>
</reference>
<dbReference type="OrthoDB" id="9790367at2"/>
<dbReference type="Gene3D" id="3.30.70.270">
    <property type="match status" value="1"/>
</dbReference>
<dbReference type="PROSITE" id="PS50887">
    <property type="entry name" value="GGDEF"/>
    <property type="match status" value="1"/>
</dbReference>
<dbReference type="FunFam" id="3.30.70.270:FF:000001">
    <property type="entry name" value="Diguanylate cyclase domain protein"/>
    <property type="match status" value="1"/>
</dbReference>
<evidence type="ECO:0000256" key="2">
    <source>
        <dbReference type="ARBA" id="ARBA00034247"/>
    </source>
</evidence>
<dbReference type="InterPro" id="IPR043128">
    <property type="entry name" value="Rev_trsase/Diguanyl_cyclase"/>
</dbReference>
<evidence type="ECO:0000313" key="5">
    <source>
        <dbReference type="EMBL" id="EFI36218.1"/>
    </source>
</evidence>
<dbReference type="CDD" id="cd01949">
    <property type="entry name" value="GGDEF"/>
    <property type="match status" value="1"/>
</dbReference>
<comment type="catalytic activity">
    <reaction evidence="2">
        <text>2 GTP = 3',3'-c-di-GMP + 2 diphosphate</text>
        <dbReference type="Rhea" id="RHEA:24898"/>
        <dbReference type="ChEBI" id="CHEBI:33019"/>
        <dbReference type="ChEBI" id="CHEBI:37565"/>
        <dbReference type="ChEBI" id="CHEBI:58805"/>
        <dbReference type="EC" id="2.7.7.65"/>
    </reaction>
</comment>
<dbReference type="InterPro" id="IPR000160">
    <property type="entry name" value="GGDEF_dom"/>
</dbReference>
<dbReference type="PANTHER" id="PTHR45138">
    <property type="entry name" value="REGULATORY COMPONENTS OF SENSORY TRANSDUCTION SYSTEM"/>
    <property type="match status" value="1"/>
</dbReference>
<sequence length="305" mass="34857">MTRQNNNSIIFNSLFQALPFGVYIVDVQSHQLLFANRHLSEMVGGNVREGGICYREIFNFESPCMHCRIKELRSDGEEQSGDHLTFEFFNEYNDRWYQFHELMVPWTDGRLVKCTFAVDISELKAAQNSLAEAHARLAIKNEELETLYARDVLTGAYNRVKLDEIMDKELGRYERYGRLFSIILMDIDDFKDINDTLGHLAGDRVLYEMSNLLTANTRATDLLCRWGGEEFLLVCPETDSSGVRPLAENLRQMVAGHEFECGSRITISLGAATVRPEDTQDSMIARADKAMYLSKSQGKNVCNFM</sequence>
<dbReference type="InterPro" id="IPR029787">
    <property type="entry name" value="Nucleotide_cyclase"/>
</dbReference>
<dbReference type="AlphaFoldDB" id="D6SK15"/>
<dbReference type="GO" id="GO:0052621">
    <property type="term" value="F:diguanylate cyclase activity"/>
    <property type="evidence" value="ECO:0007669"/>
    <property type="project" value="UniProtKB-EC"/>
</dbReference>
<protein>
    <recommendedName>
        <fullName evidence="1">diguanylate cyclase</fullName>
        <ecNumber evidence="1">2.7.7.65</ecNumber>
    </recommendedName>
</protein>
<evidence type="ECO:0000256" key="1">
    <source>
        <dbReference type="ARBA" id="ARBA00012528"/>
    </source>
</evidence>
<feature type="coiled-coil region" evidence="3">
    <location>
        <begin position="123"/>
        <end position="150"/>
    </location>
</feature>
<gene>
    <name evidence="5" type="ORF">Dthio_PD3675</name>
</gene>
<dbReference type="InterPro" id="IPR035965">
    <property type="entry name" value="PAS-like_dom_sf"/>
</dbReference>
<dbReference type="eggNOG" id="COG3706">
    <property type="taxonomic scope" value="Bacteria"/>
</dbReference>
<dbReference type="InterPro" id="IPR050469">
    <property type="entry name" value="Diguanylate_Cyclase"/>
</dbReference>
<feature type="domain" description="GGDEF" evidence="4">
    <location>
        <begin position="178"/>
        <end position="305"/>
    </location>
</feature>
<dbReference type="EMBL" id="ACJN02000001">
    <property type="protein sequence ID" value="EFI36218.1"/>
    <property type="molecule type" value="Genomic_DNA"/>
</dbReference>
<evidence type="ECO:0000313" key="6">
    <source>
        <dbReference type="Proteomes" id="UP000005496"/>
    </source>
</evidence>
<dbReference type="Gene3D" id="3.30.450.20">
    <property type="entry name" value="PAS domain"/>
    <property type="match status" value="1"/>
</dbReference>